<dbReference type="Pfam" id="PF01593">
    <property type="entry name" value="Amino_oxidase"/>
    <property type="match status" value="1"/>
</dbReference>
<comment type="similarity">
    <text evidence="3">Belongs to the zeta carotene desaturase family.</text>
</comment>
<dbReference type="PANTHER" id="PTHR42923">
    <property type="entry name" value="PROTOPORPHYRINOGEN OXIDASE"/>
    <property type="match status" value="1"/>
</dbReference>
<reference evidence="9 10" key="1">
    <citation type="submission" date="2014-02" db="EMBL/GenBank/DDBJ databases">
        <authorList>
            <person name="Genoscope - CEA"/>
        </authorList>
    </citation>
    <scope>NUCLEOTIDE SEQUENCE [LARGE SCALE GENOMIC DNA]</scope>
    <source>
        <strain evidence="9 10">PCC 8005</strain>
    </source>
</reference>
<keyword evidence="6 9" id="KW-0560">Oxidoreductase</keyword>
<evidence type="ECO:0000256" key="6">
    <source>
        <dbReference type="ARBA" id="ARBA00023002"/>
    </source>
</evidence>
<dbReference type="GO" id="GO:0016719">
    <property type="term" value="F:9,9'-di-cis-zeta-carotene desaturase activity"/>
    <property type="evidence" value="ECO:0007669"/>
    <property type="project" value="UniProtKB-EC"/>
</dbReference>
<dbReference type="SMR" id="A0A9P1KHQ5"/>
<evidence type="ECO:0000256" key="3">
    <source>
        <dbReference type="ARBA" id="ARBA00010192"/>
    </source>
</evidence>
<gene>
    <name evidence="9" type="primary">crtQ</name>
    <name evidence="9" type="ORF">ARTHRO_40972</name>
</gene>
<evidence type="ECO:0000256" key="7">
    <source>
        <dbReference type="NCBIfam" id="TIGR02732"/>
    </source>
</evidence>
<evidence type="ECO:0000256" key="1">
    <source>
        <dbReference type="ARBA" id="ARBA00000914"/>
    </source>
</evidence>
<dbReference type="EC" id="1.3.5.6" evidence="4 7"/>
<evidence type="ECO:0000313" key="10">
    <source>
        <dbReference type="Proteomes" id="UP000032946"/>
    </source>
</evidence>
<evidence type="ECO:0000256" key="4">
    <source>
        <dbReference type="ARBA" id="ARBA00012788"/>
    </source>
</evidence>
<name>A0A9P1KHQ5_9CYAN</name>
<dbReference type="PANTHER" id="PTHR42923:SF41">
    <property type="entry name" value="ZETA-CAROTENE DESATURASE, CHLOROPLASTIC_CHROMOPLASTIC"/>
    <property type="match status" value="1"/>
</dbReference>
<dbReference type="InterPro" id="IPR050464">
    <property type="entry name" value="Zeta_carotene_desat/Oxidored"/>
</dbReference>
<evidence type="ECO:0000256" key="2">
    <source>
        <dbReference type="ARBA" id="ARBA00004900"/>
    </source>
</evidence>
<proteinExistence type="inferred from homology"/>
<sequence>MRVAIAGAGLAGMATAVDLVDAGHEVELFESRPFVGGKVGSWVDPEGNHVEMGLHVFFGCYYQLFDLMKKVGAFENLRLKDHIHCFVNRDGVIGSLDFRFITGAPFNGLKAFFTTSQLSVQDKLQNAIALGTSPIVRGLVDFEGAMRNIRDLDQVSFADWFRRQGGSEGSLKRMWNPIAYALGFIDTENISARCMLTIFQFFAAKTEASVLRMLEGSPAEYLHKPIVNYLQQRGAKIHLRRRVREIQFTEIDGQTHVTGLVVAQGETEETIIADAYVCACDVPGAQKMLPEAWRKWPEFDNIYKLDTVPVATVQLRFDGWVTELQDSLARQQLEKAAGIDNLLYTADADFSCFADLALTSPGDYYRPGQGSLLQLVLTPGDPFIKQNNEAIANHVLQQVHQLFPSSRELNMTWYSVVKLAQSLYREAPGMDPYRPPQKTPIANFFLAGSYTQQDYIDSMEGATLSGRQAARVILENAANFLQMSKPGVQP</sequence>
<protein>
    <recommendedName>
        <fullName evidence="4 7">9,9'-di-cis-zeta-carotene desaturase</fullName>
        <ecNumber evidence="4 7">1.3.5.6</ecNumber>
    </recommendedName>
</protein>
<dbReference type="GO" id="GO:0016117">
    <property type="term" value="P:carotenoid biosynthetic process"/>
    <property type="evidence" value="ECO:0007669"/>
    <property type="project" value="UniProtKB-KW"/>
</dbReference>
<keyword evidence="5" id="KW-0125">Carotenoid biosynthesis</keyword>
<dbReference type="Gene3D" id="3.50.50.60">
    <property type="entry name" value="FAD/NAD(P)-binding domain"/>
    <property type="match status" value="2"/>
</dbReference>
<dbReference type="InterPro" id="IPR036188">
    <property type="entry name" value="FAD/NAD-bd_sf"/>
</dbReference>
<feature type="domain" description="Amine oxidase" evidence="8">
    <location>
        <begin position="10"/>
        <end position="474"/>
    </location>
</feature>
<comment type="catalytic activity">
    <reaction evidence="1">
        <text>9,9'-di-cis-zeta-carotene + 2 a quinone = 7,7',9,9'-tetra-cis-lycopene + 2 a quinol</text>
        <dbReference type="Rhea" id="RHEA:30955"/>
        <dbReference type="ChEBI" id="CHEBI:24646"/>
        <dbReference type="ChEBI" id="CHEBI:48716"/>
        <dbReference type="ChEBI" id="CHEBI:62466"/>
        <dbReference type="ChEBI" id="CHEBI:132124"/>
        <dbReference type="EC" id="1.3.5.6"/>
    </reaction>
</comment>
<organism evidence="9 10">
    <name type="scientific">Limnospira indica PCC 8005</name>
    <dbReference type="NCBI Taxonomy" id="376219"/>
    <lineage>
        <taxon>Bacteria</taxon>
        <taxon>Bacillati</taxon>
        <taxon>Cyanobacteriota</taxon>
        <taxon>Cyanophyceae</taxon>
        <taxon>Oscillatoriophycideae</taxon>
        <taxon>Oscillatoriales</taxon>
        <taxon>Sirenicapillariaceae</taxon>
        <taxon>Limnospira</taxon>
    </lineage>
</organism>
<dbReference type="RefSeq" id="WP_006624376.1">
    <property type="nucleotide sequence ID" value="NZ_FO818640.1"/>
</dbReference>
<keyword evidence="10" id="KW-1185">Reference proteome</keyword>
<evidence type="ECO:0000256" key="5">
    <source>
        <dbReference type="ARBA" id="ARBA00022746"/>
    </source>
</evidence>
<evidence type="ECO:0000313" key="9">
    <source>
        <dbReference type="EMBL" id="CDM96563.1"/>
    </source>
</evidence>
<dbReference type="InterPro" id="IPR014103">
    <property type="entry name" value="Zeta_caro_desat"/>
</dbReference>
<evidence type="ECO:0000259" key="8">
    <source>
        <dbReference type="Pfam" id="PF01593"/>
    </source>
</evidence>
<comment type="pathway">
    <text evidence="2">Carotenoid biosynthesis; lycopene biosynthesis.</text>
</comment>
<dbReference type="AlphaFoldDB" id="A0A9P1KHQ5"/>
<dbReference type="InterPro" id="IPR002937">
    <property type="entry name" value="Amino_oxidase"/>
</dbReference>
<dbReference type="NCBIfam" id="TIGR02732">
    <property type="entry name" value="zeta_caro_desat"/>
    <property type="match status" value="1"/>
</dbReference>
<dbReference type="SUPFAM" id="SSF51905">
    <property type="entry name" value="FAD/NAD(P)-binding domain"/>
    <property type="match status" value="1"/>
</dbReference>
<dbReference type="EMBL" id="FO818640">
    <property type="protein sequence ID" value="CDM96563.1"/>
    <property type="molecule type" value="Genomic_DNA"/>
</dbReference>
<dbReference type="Proteomes" id="UP000032946">
    <property type="component" value="Chromosome"/>
</dbReference>
<accession>A0A9P1KHQ5</accession>